<sequence>MKTNKLFGLAVLVCGFAMSFTSCGNEDLPAIGQREATVSFENKNLGDNGYWMGDESGEKFDNWGSEAFACVYKEKGVTFPVNYTPAWASWSGFALSNRTETTFNATTTTPDQFNSITGGAKSGKNFCVVYTFGETIDFNKAVTLKGFWFTNEAWAVDAILNGDGMSPGKFEAEDWLKCTVTATKADGTTKDVEIYLAKDGEYVKDWQYCDFQNLENVTSLSFNFDSTKKNDYGVTTPTYMCIDDIEFLF</sequence>
<feature type="chain" id="PRO_5004870523" description="DUF4465 domain-containing protein" evidence="1">
    <location>
        <begin position="25"/>
        <end position="249"/>
    </location>
</feature>
<evidence type="ECO:0000256" key="1">
    <source>
        <dbReference type="SAM" id="SignalP"/>
    </source>
</evidence>
<accession>W5QT11</accession>
<protein>
    <recommendedName>
        <fullName evidence="3">DUF4465 domain-containing protein</fullName>
    </recommendedName>
</protein>
<keyword evidence="1" id="KW-0732">Signal</keyword>
<dbReference type="PROSITE" id="PS51257">
    <property type="entry name" value="PROKAR_LIPOPROTEIN"/>
    <property type="match status" value="1"/>
</dbReference>
<evidence type="ECO:0008006" key="3">
    <source>
        <dbReference type="Google" id="ProtNLM"/>
    </source>
</evidence>
<reference evidence="2" key="1">
    <citation type="journal article" date="2014" name="J. Ind. Microbiol. Biotechnol.">
        <title>Analysis of the bovine rumen microbiome reveals a diversity of Sus-like polysaccharide utilization loci from the bacterial phylum Bacteroidetes.</title>
        <authorList>
            <person name="Rosewarne C.P."/>
            <person name="Pope P.B."/>
            <person name="Cheung J.L."/>
            <person name="Morrison M."/>
        </authorList>
    </citation>
    <scope>NUCLEOTIDE SEQUENCE</scope>
    <source>
        <strain evidence="2">Sc00033</strain>
    </source>
</reference>
<feature type="signal peptide" evidence="1">
    <location>
        <begin position="1"/>
        <end position="24"/>
    </location>
</feature>
<dbReference type="Gene3D" id="2.60.120.1350">
    <property type="entry name" value="Protein of unknown function DUF4465"/>
    <property type="match status" value="1"/>
</dbReference>
<name>W5QT11_9BACT</name>
<evidence type="ECO:0000313" key="2">
    <source>
        <dbReference type="EMBL" id="AGH14054.1"/>
    </source>
</evidence>
<dbReference type="Pfam" id="PF14717">
    <property type="entry name" value="DUF4465"/>
    <property type="match status" value="1"/>
</dbReference>
<dbReference type="EMBL" id="JX424622">
    <property type="protein sequence ID" value="AGH14054.1"/>
    <property type="molecule type" value="Genomic_DNA"/>
</dbReference>
<proteinExistence type="predicted"/>
<dbReference type="AlphaFoldDB" id="W5QT11"/>
<organism evidence="2">
    <name type="scientific">Prevotella sp. Sc00033</name>
    <dbReference type="NCBI Taxonomy" id="1231729"/>
    <lineage>
        <taxon>Bacteria</taxon>
        <taxon>Pseudomonadati</taxon>
        <taxon>Bacteroidota</taxon>
        <taxon>Bacteroidia</taxon>
        <taxon>Bacteroidales</taxon>
        <taxon>Prevotellaceae</taxon>
        <taxon>Prevotella</taxon>
    </lineage>
</organism>
<dbReference type="InterPro" id="IPR027828">
    <property type="entry name" value="DUF4465"/>
</dbReference>